<evidence type="ECO:0000256" key="8">
    <source>
        <dbReference type="ARBA" id="ARBA00023136"/>
    </source>
</evidence>
<dbReference type="Pfam" id="PF00999">
    <property type="entry name" value="Na_H_Exchanger"/>
    <property type="match status" value="1"/>
</dbReference>
<comment type="subcellular location">
    <subcellularLocation>
        <location evidence="1">Membrane</location>
        <topology evidence="1">Multi-pass membrane protein</topology>
    </subcellularLocation>
</comment>
<proteinExistence type="inferred from homology"/>
<keyword evidence="7" id="KW-0406">Ion transport</keyword>
<sequence length="610" mass="67924">MEQLSIFIVALAALTIPILMARLNISTIPTAVAEIIAGIILGKSFLNIIASNSEITMLSNLGVTLLMFLSGMEINFSLFKRDNKKKKSNAKEVNPPKVAILSFVLVVIFAAILAIILKLLGLFSDIMLATIIFSTVALGIVIATLKEKEILSRPIGQTILLTAVLGEVVPLLLLTIYASINGGNAGQLWLIVLLFVAAIFLLNRFRGPYHWFNKISKSTTQLDIRLAFFLIFTLVTVAERVGAENILGAFLAGMVMKLLEPSEATMDKLTSIGYGFFIPVFFIMTGVNLNLRSLLTNPSALMLIPILVIFLLVAKLPVFVVYRRNFNLRNSWAGTFLVMTTITIVLPTLQVARKLHAISATQSDAFTLAAVIVCILGPILFNARFKLTIEDKIKERVNIIGTNLMTVPVAQELRDNWYNVKMFTHLKNNYDTYKSRVAKLTLVDEMNESSLEKSGAFNADLLVAGLRDDEDNIRIGHLAKTKGVKRVIVSLINPTPERVKRVADQGIEVFNQFNVETSVLRSLIESPSILKILNDTQNGLYEVTVRNHRYTGQKLMNLEFIDKMTISRIRRDDKWLTPHGNTIIEPGDHVIFTAKVKDVTKIREELGREN</sequence>
<evidence type="ECO:0000256" key="7">
    <source>
        <dbReference type="ARBA" id="ARBA00023065"/>
    </source>
</evidence>
<feature type="transmembrane region" description="Helical" evidence="9">
    <location>
        <begin position="158"/>
        <end position="180"/>
    </location>
</feature>
<evidence type="ECO:0000259" key="10">
    <source>
        <dbReference type="PROSITE" id="PS51202"/>
    </source>
</evidence>
<dbReference type="InterPro" id="IPR038770">
    <property type="entry name" value="Na+/solute_symporter_sf"/>
</dbReference>
<keyword evidence="3" id="KW-0813">Transport</keyword>
<protein>
    <submittedName>
        <fullName evidence="11">CPA2 family monovalent cation:H+ antiporter-2/trk system potassium uptake protein TrkA</fullName>
    </submittedName>
</protein>
<name>A0ABS4MDF1_9LACO</name>
<feature type="transmembrane region" description="Helical" evidence="9">
    <location>
        <begin position="57"/>
        <end position="78"/>
    </location>
</feature>
<evidence type="ECO:0000256" key="2">
    <source>
        <dbReference type="ARBA" id="ARBA00005551"/>
    </source>
</evidence>
<feature type="transmembrane region" description="Helical" evidence="9">
    <location>
        <begin position="300"/>
        <end position="320"/>
    </location>
</feature>
<feature type="transmembrane region" description="Helical" evidence="9">
    <location>
        <begin position="186"/>
        <end position="205"/>
    </location>
</feature>
<feature type="domain" description="RCK C-terminal" evidence="10">
    <location>
        <begin position="527"/>
        <end position="608"/>
    </location>
</feature>
<evidence type="ECO:0000313" key="12">
    <source>
        <dbReference type="Proteomes" id="UP001519292"/>
    </source>
</evidence>
<keyword evidence="6 9" id="KW-1133">Transmembrane helix</keyword>
<accession>A0ABS4MDF1</accession>
<evidence type="ECO:0000313" key="11">
    <source>
        <dbReference type="EMBL" id="MBP2057407.1"/>
    </source>
</evidence>
<gene>
    <name evidence="11" type="ORF">J2Z60_000571</name>
</gene>
<keyword evidence="4" id="KW-0050">Antiport</keyword>
<dbReference type="Pfam" id="PF02254">
    <property type="entry name" value="TrkA_N"/>
    <property type="match status" value="1"/>
</dbReference>
<dbReference type="Proteomes" id="UP001519292">
    <property type="component" value="Unassembled WGS sequence"/>
</dbReference>
<dbReference type="Gene3D" id="3.30.70.1450">
    <property type="entry name" value="Regulator of K+ conductance, C-terminal domain"/>
    <property type="match status" value="1"/>
</dbReference>
<feature type="transmembrane region" description="Helical" evidence="9">
    <location>
        <begin position="98"/>
        <end position="120"/>
    </location>
</feature>
<dbReference type="PANTHER" id="PTHR43562:SF1">
    <property type="entry name" value="NA(+)_H(+) ANTIPORTER YJBQ-RELATED"/>
    <property type="match status" value="1"/>
</dbReference>
<feature type="transmembrane region" description="Helical" evidence="9">
    <location>
        <begin position="272"/>
        <end position="291"/>
    </location>
</feature>
<dbReference type="SUPFAM" id="SSF116726">
    <property type="entry name" value="TrkA C-terminal domain-like"/>
    <property type="match status" value="1"/>
</dbReference>
<evidence type="ECO:0000256" key="9">
    <source>
        <dbReference type="SAM" id="Phobius"/>
    </source>
</evidence>
<reference evidence="11 12" key="1">
    <citation type="submission" date="2021-03" db="EMBL/GenBank/DDBJ databases">
        <title>Genomic Encyclopedia of Type Strains, Phase IV (KMG-IV): sequencing the most valuable type-strain genomes for metagenomic binning, comparative biology and taxonomic classification.</title>
        <authorList>
            <person name="Goeker M."/>
        </authorList>
    </citation>
    <scope>NUCLEOTIDE SEQUENCE [LARGE SCALE GENOMIC DNA]</scope>
    <source>
        <strain evidence="11 12">DSM 101872</strain>
    </source>
</reference>
<keyword evidence="5 9" id="KW-0812">Transmembrane</keyword>
<feature type="transmembrane region" description="Helical" evidence="9">
    <location>
        <begin position="226"/>
        <end position="252"/>
    </location>
</feature>
<dbReference type="InterPro" id="IPR036721">
    <property type="entry name" value="RCK_C_sf"/>
</dbReference>
<feature type="transmembrane region" description="Helical" evidence="9">
    <location>
        <begin position="364"/>
        <end position="381"/>
    </location>
</feature>
<dbReference type="InterPro" id="IPR003148">
    <property type="entry name" value="RCK_N"/>
</dbReference>
<comment type="caution">
    <text evidence="11">The sequence shown here is derived from an EMBL/GenBank/DDBJ whole genome shotgun (WGS) entry which is preliminary data.</text>
</comment>
<dbReference type="InterPro" id="IPR006153">
    <property type="entry name" value="Cation/H_exchanger_TM"/>
</dbReference>
<evidence type="ECO:0000256" key="3">
    <source>
        <dbReference type="ARBA" id="ARBA00022448"/>
    </source>
</evidence>
<evidence type="ECO:0000256" key="6">
    <source>
        <dbReference type="ARBA" id="ARBA00022989"/>
    </source>
</evidence>
<comment type="similarity">
    <text evidence="2">Belongs to the monovalent cation:proton antiporter 2 (CPA2) transporter (TC 2.A.37) family.</text>
</comment>
<dbReference type="PANTHER" id="PTHR43562">
    <property type="entry name" value="NAPA-TYPE SODIUM/HYDROGEN ANTIPORTER"/>
    <property type="match status" value="1"/>
</dbReference>
<dbReference type="EMBL" id="JAGGLU010000002">
    <property type="protein sequence ID" value="MBP2057407.1"/>
    <property type="molecule type" value="Genomic_DNA"/>
</dbReference>
<dbReference type="Gene3D" id="3.40.50.720">
    <property type="entry name" value="NAD(P)-binding Rossmann-like Domain"/>
    <property type="match status" value="1"/>
</dbReference>
<evidence type="ECO:0000256" key="5">
    <source>
        <dbReference type="ARBA" id="ARBA00022692"/>
    </source>
</evidence>
<dbReference type="InterPro" id="IPR036291">
    <property type="entry name" value="NAD(P)-bd_dom_sf"/>
</dbReference>
<dbReference type="Gene3D" id="1.20.1530.20">
    <property type="match status" value="1"/>
</dbReference>
<keyword evidence="12" id="KW-1185">Reference proteome</keyword>
<feature type="transmembrane region" description="Helical" evidence="9">
    <location>
        <begin position="126"/>
        <end position="146"/>
    </location>
</feature>
<evidence type="ECO:0000256" key="4">
    <source>
        <dbReference type="ARBA" id="ARBA00022449"/>
    </source>
</evidence>
<dbReference type="Pfam" id="PF02080">
    <property type="entry name" value="TrkA_C"/>
    <property type="match status" value="1"/>
</dbReference>
<keyword evidence="8 9" id="KW-0472">Membrane</keyword>
<dbReference type="SUPFAM" id="SSF51735">
    <property type="entry name" value="NAD(P)-binding Rossmann-fold domains"/>
    <property type="match status" value="1"/>
</dbReference>
<evidence type="ECO:0000256" key="1">
    <source>
        <dbReference type="ARBA" id="ARBA00004141"/>
    </source>
</evidence>
<dbReference type="InterPro" id="IPR006037">
    <property type="entry name" value="RCK_C"/>
</dbReference>
<feature type="transmembrane region" description="Helical" evidence="9">
    <location>
        <begin position="332"/>
        <end position="352"/>
    </location>
</feature>
<dbReference type="PROSITE" id="PS51202">
    <property type="entry name" value="RCK_C"/>
    <property type="match status" value="1"/>
</dbReference>
<organism evidence="11 12">
    <name type="scientific">Lactobacillus colini</name>
    <dbReference type="NCBI Taxonomy" id="1819254"/>
    <lineage>
        <taxon>Bacteria</taxon>
        <taxon>Bacillati</taxon>
        <taxon>Bacillota</taxon>
        <taxon>Bacilli</taxon>
        <taxon>Lactobacillales</taxon>
        <taxon>Lactobacillaceae</taxon>
        <taxon>Lactobacillus</taxon>
    </lineage>
</organism>